<name>A0A2A9EUN2_9MICO</name>
<dbReference type="EMBL" id="PDJJ01000001">
    <property type="protein sequence ID" value="PFG42857.1"/>
    <property type="molecule type" value="Genomic_DNA"/>
</dbReference>
<keyword evidence="1" id="KW-1133">Transmembrane helix</keyword>
<evidence type="ECO:0000313" key="2">
    <source>
        <dbReference type="EMBL" id="PFG42857.1"/>
    </source>
</evidence>
<keyword evidence="1" id="KW-0472">Membrane</keyword>
<dbReference type="GO" id="GO:0016020">
    <property type="term" value="C:membrane"/>
    <property type="evidence" value="ECO:0007669"/>
    <property type="project" value="InterPro"/>
</dbReference>
<dbReference type="RefSeq" id="WP_098463303.1">
    <property type="nucleotide sequence ID" value="NZ_PDJJ01000001.1"/>
</dbReference>
<gene>
    <name evidence="2" type="ORF">ATJ88_1530</name>
</gene>
<evidence type="ECO:0000313" key="3">
    <source>
        <dbReference type="Proteomes" id="UP000224130"/>
    </source>
</evidence>
<sequence>MSVIFGLVALLLLLFLVCLVIRLVFDWVQVFARDWRPRGVVLLVAEAVYTVTDPPLRLLRKVIPPLTLGSVRLDLAFLVLFLATSILLNVANGIAASY</sequence>
<dbReference type="OrthoDB" id="3216131at2"/>
<organism evidence="2 3">
    <name type="scientific">Isoptericola jiangsuensis</name>
    <dbReference type="NCBI Taxonomy" id="548579"/>
    <lineage>
        <taxon>Bacteria</taxon>
        <taxon>Bacillati</taxon>
        <taxon>Actinomycetota</taxon>
        <taxon>Actinomycetes</taxon>
        <taxon>Micrococcales</taxon>
        <taxon>Promicromonosporaceae</taxon>
        <taxon>Isoptericola</taxon>
    </lineage>
</organism>
<proteinExistence type="predicted"/>
<protein>
    <submittedName>
        <fullName evidence="2">YggT family protein</fullName>
    </submittedName>
</protein>
<dbReference type="Pfam" id="PF02325">
    <property type="entry name" value="CCB3_YggT"/>
    <property type="match status" value="1"/>
</dbReference>
<comment type="caution">
    <text evidence="2">The sequence shown here is derived from an EMBL/GenBank/DDBJ whole genome shotgun (WGS) entry which is preliminary data.</text>
</comment>
<dbReference type="Proteomes" id="UP000224130">
    <property type="component" value="Unassembled WGS sequence"/>
</dbReference>
<accession>A0A2A9EUN2</accession>
<dbReference type="InterPro" id="IPR003425">
    <property type="entry name" value="CCB3/YggT"/>
</dbReference>
<dbReference type="AlphaFoldDB" id="A0A2A9EUN2"/>
<evidence type="ECO:0000256" key="1">
    <source>
        <dbReference type="SAM" id="Phobius"/>
    </source>
</evidence>
<keyword evidence="3" id="KW-1185">Reference proteome</keyword>
<keyword evidence="1" id="KW-0812">Transmembrane</keyword>
<reference evidence="2 3" key="1">
    <citation type="submission" date="2017-10" db="EMBL/GenBank/DDBJ databases">
        <title>Sequencing the genomes of 1000 actinobacteria strains.</title>
        <authorList>
            <person name="Klenk H.-P."/>
        </authorList>
    </citation>
    <scope>NUCLEOTIDE SEQUENCE [LARGE SCALE GENOMIC DNA]</scope>
    <source>
        <strain evidence="2 3">DSM 21863</strain>
    </source>
</reference>
<feature type="transmembrane region" description="Helical" evidence="1">
    <location>
        <begin position="75"/>
        <end position="95"/>
    </location>
</feature>